<sequence length="163" mass="18921">GINPSGLPCGNPPPFTREAELYCKVGCLGQKGRQNPTEELKMKYNHNKNLVKNAKVLRKDMTKEERHLWYDYLRNKDVRFLRQKIIGSYIVDFYCAKANLVIELDGSQHYEDKGIKYDAERTKFLEQNGLTVVRIPNNEINRNFDGVCEYLDSVLKSRCRTGD</sequence>
<dbReference type="SUPFAM" id="SSF52980">
    <property type="entry name" value="Restriction endonuclease-like"/>
    <property type="match status" value="1"/>
</dbReference>
<dbReference type="AlphaFoldDB" id="K1U6M6"/>
<dbReference type="Gene3D" id="3.40.960.10">
    <property type="entry name" value="VSR Endonuclease"/>
    <property type="match status" value="1"/>
</dbReference>
<evidence type="ECO:0000313" key="2">
    <source>
        <dbReference type="EMBL" id="EKC80917.1"/>
    </source>
</evidence>
<dbReference type="InterPro" id="IPR047216">
    <property type="entry name" value="Endonuclease_DUF559_bact"/>
</dbReference>
<feature type="non-terminal residue" evidence="2">
    <location>
        <position position="1"/>
    </location>
</feature>
<evidence type="ECO:0000259" key="1">
    <source>
        <dbReference type="Pfam" id="PF04480"/>
    </source>
</evidence>
<name>K1U6M6_9ZZZZ</name>
<dbReference type="PANTHER" id="PTHR38590">
    <property type="entry name" value="BLL0828 PROTEIN"/>
    <property type="match status" value="1"/>
</dbReference>
<proteinExistence type="predicted"/>
<dbReference type="CDD" id="cd01038">
    <property type="entry name" value="Endonuclease_DUF559"/>
    <property type="match status" value="1"/>
</dbReference>
<accession>K1U6M6</accession>
<comment type="caution">
    <text evidence="2">The sequence shown here is derived from an EMBL/GenBank/DDBJ whole genome shotgun (WGS) entry which is preliminary data.</text>
</comment>
<feature type="domain" description="DUF559" evidence="1">
    <location>
        <begin position="49"/>
        <end position="153"/>
    </location>
</feature>
<dbReference type="PANTHER" id="PTHR38590:SF1">
    <property type="entry name" value="BLL0828 PROTEIN"/>
    <property type="match status" value="1"/>
</dbReference>
<dbReference type="EMBL" id="AJWY01000619">
    <property type="protein sequence ID" value="EKC80917.1"/>
    <property type="molecule type" value="Genomic_DNA"/>
</dbReference>
<dbReference type="InterPro" id="IPR007569">
    <property type="entry name" value="DUF559"/>
</dbReference>
<dbReference type="InterPro" id="IPR011335">
    <property type="entry name" value="Restrct_endonuc-II-like"/>
</dbReference>
<gene>
    <name evidence="2" type="ORF">LEA_00881</name>
</gene>
<dbReference type="Pfam" id="PF04480">
    <property type="entry name" value="DUF559"/>
    <property type="match status" value="1"/>
</dbReference>
<reference evidence="2" key="1">
    <citation type="journal article" date="2013" name="Environ. Microbiol.">
        <title>Microbiota from the distal guts of lean and obese adolescents exhibit partial functional redundancy besides clear differences in community structure.</title>
        <authorList>
            <person name="Ferrer M."/>
            <person name="Ruiz A."/>
            <person name="Lanza F."/>
            <person name="Haange S.B."/>
            <person name="Oberbach A."/>
            <person name="Till H."/>
            <person name="Bargiela R."/>
            <person name="Campoy C."/>
            <person name="Segura M.T."/>
            <person name="Richter M."/>
            <person name="von Bergen M."/>
            <person name="Seifert J."/>
            <person name="Suarez A."/>
        </authorList>
    </citation>
    <scope>NUCLEOTIDE SEQUENCE</scope>
</reference>
<organism evidence="2">
    <name type="scientific">human gut metagenome</name>
    <dbReference type="NCBI Taxonomy" id="408170"/>
    <lineage>
        <taxon>unclassified sequences</taxon>
        <taxon>metagenomes</taxon>
        <taxon>organismal metagenomes</taxon>
    </lineage>
</organism>
<protein>
    <submittedName>
        <fullName evidence="2">Protein containing DUF559</fullName>
    </submittedName>
</protein>